<dbReference type="GO" id="GO:0008483">
    <property type="term" value="F:transaminase activity"/>
    <property type="evidence" value="ECO:0007669"/>
    <property type="project" value="UniProtKB-KW"/>
</dbReference>
<dbReference type="AlphaFoldDB" id="A0A4P6JXA1"/>
<keyword evidence="5" id="KW-0663">Pyridoxal phosphate</keyword>
<evidence type="ECO:0000313" key="8">
    <source>
        <dbReference type="Proteomes" id="UP000290365"/>
    </source>
</evidence>
<dbReference type="InterPro" id="IPR015422">
    <property type="entry name" value="PyrdxlP-dep_Trfase_small"/>
</dbReference>
<feature type="domain" description="Aminotransferase class I/classII large" evidence="6">
    <location>
        <begin position="41"/>
        <end position="393"/>
    </location>
</feature>
<dbReference type="Gene3D" id="3.90.1150.10">
    <property type="entry name" value="Aspartate Aminotransferase, domain 1"/>
    <property type="match status" value="1"/>
</dbReference>
<organism evidence="7 8">
    <name type="scientific">Ktedonosporobacter rubrisoli</name>
    <dbReference type="NCBI Taxonomy" id="2509675"/>
    <lineage>
        <taxon>Bacteria</taxon>
        <taxon>Bacillati</taxon>
        <taxon>Chloroflexota</taxon>
        <taxon>Ktedonobacteria</taxon>
        <taxon>Ktedonobacterales</taxon>
        <taxon>Ktedonosporobacteraceae</taxon>
        <taxon>Ktedonosporobacter</taxon>
    </lineage>
</organism>
<dbReference type="CDD" id="cd00609">
    <property type="entry name" value="AAT_like"/>
    <property type="match status" value="1"/>
</dbReference>
<dbReference type="Proteomes" id="UP000290365">
    <property type="component" value="Chromosome"/>
</dbReference>
<dbReference type="InterPro" id="IPR004839">
    <property type="entry name" value="Aminotransferase_I/II_large"/>
</dbReference>
<keyword evidence="4 7" id="KW-0808">Transferase</keyword>
<dbReference type="Gene3D" id="3.40.640.10">
    <property type="entry name" value="Type I PLP-dependent aspartate aminotransferase-like (Major domain)"/>
    <property type="match status" value="1"/>
</dbReference>
<dbReference type="SUPFAM" id="SSF53383">
    <property type="entry name" value="PLP-dependent transferases"/>
    <property type="match status" value="1"/>
</dbReference>
<dbReference type="EMBL" id="CP035758">
    <property type="protein sequence ID" value="QBD80254.1"/>
    <property type="molecule type" value="Genomic_DNA"/>
</dbReference>
<comment type="similarity">
    <text evidence="2">Belongs to the class-I pyridoxal-phosphate-dependent aminotransferase family.</text>
</comment>
<dbReference type="InterPro" id="IPR050596">
    <property type="entry name" value="AspAT/PAT-like"/>
</dbReference>
<dbReference type="RefSeq" id="WP_129891319.1">
    <property type="nucleotide sequence ID" value="NZ_CP035758.1"/>
</dbReference>
<name>A0A4P6JXA1_KTERU</name>
<protein>
    <submittedName>
        <fullName evidence="7">Pyridoxal phosphate-dependent aminotransferase</fullName>
    </submittedName>
</protein>
<evidence type="ECO:0000256" key="1">
    <source>
        <dbReference type="ARBA" id="ARBA00001933"/>
    </source>
</evidence>
<keyword evidence="3 7" id="KW-0032">Aminotransferase</keyword>
<dbReference type="GO" id="GO:0030170">
    <property type="term" value="F:pyridoxal phosphate binding"/>
    <property type="evidence" value="ECO:0007669"/>
    <property type="project" value="InterPro"/>
</dbReference>
<evidence type="ECO:0000256" key="5">
    <source>
        <dbReference type="ARBA" id="ARBA00022898"/>
    </source>
</evidence>
<keyword evidence="8" id="KW-1185">Reference proteome</keyword>
<proteinExistence type="inferred from homology"/>
<dbReference type="GO" id="GO:0006520">
    <property type="term" value="P:amino acid metabolic process"/>
    <property type="evidence" value="ECO:0007669"/>
    <property type="project" value="InterPro"/>
</dbReference>
<evidence type="ECO:0000256" key="2">
    <source>
        <dbReference type="ARBA" id="ARBA00007441"/>
    </source>
</evidence>
<evidence type="ECO:0000256" key="4">
    <source>
        <dbReference type="ARBA" id="ARBA00022679"/>
    </source>
</evidence>
<dbReference type="OrthoDB" id="9813612at2"/>
<evidence type="ECO:0000313" key="7">
    <source>
        <dbReference type="EMBL" id="QBD80254.1"/>
    </source>
</evidence>
<evidence type="ECO:0000259" key="6">
    <source>
        <dbReference type="Pfam" id="PF00155"/>
    </source>
</evidence>
<dbReference type="InterPro" id="IPR015421">
    <property type="entry name" value="PyrdxlP-dep_Trfase_major"/>
</dbReference>
<dbReference type="Pfam" id="PF00155">
    <property type="entry name" value="Aminotran_1_2"/>
    <property type="match status" value="1"/>
</dbReference>
<dbReference type="KEGG" id="kbs:EPA93_31465"/>
<dbReference type="PANTHER" id="PTHR46383">
    <property type="entry name" value="ASPARTATE AMINOTRANSFERASE"/>
    <property type="match status" value="1"/>
</dbReference>
<reference evidence="7 8" key="1">
    <citation type="submission" date="2019-01" db="EMBL/GenBank/DDBJ databases">
        <title>Ktedonosporobacter rubrisoli SCAWS-G2.</title>
        <authorList>
            <person name="Huang Y."/>
            <person name="Yan B."/>
        </authorList>
    </citation>
    <scope>NUCLEOTIDE SEQUENCE [LARGE SCALE GENOMIC DNA]</scope>
    <source>
        <strain evidence="7 8">SCAWS-G2</strain>
    </source>
</reference>
<comment type="cofactor">
    <cofactor evidence="1">
        <name>pyridoxal 5'-phosphate</name>
        <dbReference type="ChEBI" id="CHEBI:597326"/>
    </cofactor>
</comment>
<accession>A0A4P6JXA1</accession>
<sequence>MKFGKQHIYDQAMNDITMLGTYAEQVEREARAEGRSLPPPVRLQIGEPSFRTPEHIRQAALQTIANEPLTYGPPAGWPWLRELIAAKIARVDGYSIDPENTAVTLGGTGALMAALSATVGPGDEVLMPDPCWPIYAMQLTAVGVTAVPYPLDPQSEWLPDIARLEKLVTPRTRLLMINTPGNPTGAIFPREIVSALLDFARRHDLYLISDECYDEIIFEGEHVSPATLLTRSELEDGRFIGIYTFSKSYAMTGWRVGYVVASKALTKTITDVLCANHSNISIIVQRAAAAALTGPQDCVKEMRDSYRQRRDLAVRLLKEAGRYVYTPHGAFYALIDVRGKRGEKRGRQFALDLLHERNVAVAPGNGFGKVSEEYVRISLGASDEEIERGVREICQFADR</sequence>
<dbReference type="InterPro" id="IPR015424">
    <property type="entry name" value="PyrdxlP-dep_Trfase"/>
</dbReference>
<evidence type="ECO:0000256" key="3">
    <source>
        <dbReference type="ARBA" id="ARBA00022576"/>
    </source>
</evidence>
<gene>
    <name evidence="7" type="ORF">EPA93_31465</name>
</gene>